<organism evidence="1 2">
    <name type="scientific">Pristionchus fissidentatus</name>
    <dbReference type="NCBI Taxonomy" id="1538716"/>
    <lineage>
        <taxon>Eukaryota</taxon>
        <taxon>Metazoa</taxon>
        <taxon>Ecdysozoa</taxon>
        <taxon>Nematoda</taxon>
        <taxon>Chromadorea</taxon>
        <taxon>Rhabditida</taxon>
        <taxon>Rhabditina</taxon>
        <taxon>Diplogasteromorpha</taxon>
        <taxon>Diplogasteroidea</taxon>
        <taxon>Neodiplogasteridae</taxon>
        <taxon>Pristionchus</taxon>
    </lineage>
</organism>
<dbReference type="EMBL" id="BTSY01000003">
    <property type="protein sequence ID" value="GMT19637.1"/>
    <property type="molecule type" value="Genomic_DNA"/>
</dbReference>
<reference evidence="1" key="1">
    <citation type="submission" date="2023-10" db="EMBL/GenBank/DDBJ databases">
        <title>Genome assembly of Pristionchus species.</title>
        <authorList>
            <person name="Yoshida K."/>
            <person name="Sommer R.J."/>
        </authorList>
    </citation>
    <scope>NUCLEOTIDE SEQUENCE</scope>
    <source>
        <strain evidence="1">RS5133</strain>
    </source>
</reference>
<keyword evidence="2" id="KW-1185">Reference proteome</keyword>
<evidence type="ECO:0000313" key="2">
    <source>
        <dbReference type="Proteomes" id="UP001432322"/>
    </source>
</evidence>
<dbReference type="Proteomes" id="UP001432322">
    <property type="component" value="Unassembled WGS sequence"/>
</dbReference>
<feature type="non-terminal residue" evidence="1">
    <location>
        <position position="92"/>
    </location>
</feature>
<sequence length="92" mass="11036">MNGETKIFANWVMTHLIERGMEHKEMLHDEFDHLMKLACKIGDQILLKYQTLTDEVREDLEKVFPYMTILEIFKQKIGDKTCNFMAFMEFSR</sequence>
<proteinExistence type="predicted"/>
<gene>
    <name evidence="1" type="ORF">PFISCL1PPCAC_10934</name>
</gene>
<comment type="caution">
    <text evidence="1">The sequence shown here is derived from an EMBL/GenBank/DDBJ whole genome shotgun (WGS) entry which is preliminary data.</text>
</comment>
<name>A0AAV5VLP7_9BILA</name>
<protein>
    <submittedName>
        <fullName evidence="1">Uncharacterized protein</fullName>
    </submittedName>
</protein>
<accession>A0AAV5VLP7</accession>
<evidence type="ECO:0000313" key="1">
    <source>
        <dbReference type="EMBL" id="GMT19637.1"/>
    </source>
</evidence>
<dbReference type="AlphaFoldDB" id="A0AAV5VLP7"/>